<evidence type="ECO:0000313" key="3">
    <source>
        <dbReference type="Proteomes" id="UP000009223"/>
    </source>
</evidence>
<dbReference type="KEGG" id="tpi:TREPR_2550"/>
<reference evidence="3" key="1">
    <citation type="submission" date="2009-12" db="EMBL/GenBank/DDBJ databases">
        <title>Complete sequence of Treponema primitia strain ZAS-2.</title>
        <authorList>
            <person name="Tetu S.G."/>
            <person name="Matson E."/>
            <person name="Ren Q."/>
            <person name="Seshadri R."/>
            <person name="Elbourne L."/>
            <person name="Hassan K.A."/>
            <person name="Durkin A."/>
            <person name="Radune D."/>
            <person name="Mohamoud Y."/>
            <person name="Shay R."/>
            <person name="Jin S."/>
            <person name="Zhang X."/>
            <person name="Lucey K."/>
            <person name="Ballor N.R."/>
            <person name="Ottesen E."/>
            <person name="Rosenthal R."/>
            <person name="Allen A."/>
            <person name="Leadbetter J.R."/>
            <person name="Paulsen I.T."/>
        </authorList>
    </citation>
    <scope>NUCLEOTIDE SEQUENCE [LARGE SCALE GENOMIC DNA]</scope>
    <source>
        <strain evidence="3">ATCC BAA-887 / DSM 12427 / ZAS-2</strain>
    </source>
</reference>
<protein>
    <recommendedName>
        <fullName evidence="4">Lipoprotein</fullName>
    </recommendedName>
</protein>
<proteinExistence type="predicted"/>
<reference evidence="2 3" key="2">
    <citation type="journal article" date="2011" name="ISME J.">
        <title>RNA-seq reveals cooperative metabolic interactions between two termite-gut spirochete species in co-culture.</title>
        <authorList>
            <person name="Rosenthal A.Z."/>
            <person name="Matson E.G."/>
            <person name="Eldar A."/>
            <person name="Leadbetter J.R."/>
        </authorList>
    </citation>
    <scope>NUCLEOTIDE SEQUENCE [LARGE SCALE GENOMIC DNA]</scope>
    <source>
        <strain evidence="3">ATCC BAA-887 / DSM 12427 / ZAS-2</strain>
    </source>
</reference>
<keyword evidence="1" id="KW-0732">Signal</keyword>
<dbReference type="RefSeq" id="WP_015707662.1">
    <property type="nucleotide sequence ID" value="NC_015578.1"/>
</dbReference>
<keyword evidence="3" id="KW-1185">Reference proteome</keyword>
<dbReference type="HOGENOM" id="CLU_643891_0_0_12"/>
<evidence type="ECO:0008006" key="4">
    <source>
        <dbReference type="Google" id="ProtNLM"/>
    </source>
</evidence>
<dbReference type="OrthoDB" id="358080at2"/>
<dbReference type="STRING" id="545694.TREPR_2550"/>
<name>F5YGM8_TREPZ</name>
<dbReference type="Proteomes" id="UP000009223">
    <property type="component" value="Chromosome"/>
</dbReference>
<gene>
    <name evidence="2" type="ordered locus">TREPR_2550</name>
</gene>
<feature type="signal peptide" evidence="1">
    <location>
        <begin position="1"/>
        <end position="20"/>
    </location>
</feature>
<accession>F5YGM8</accession>
<sequence length="440" mass="49435">MRRAFLLLLLFHSLFFVVWADDTDFSDWDMDTLFNEPVDTEEVSPGEKGDVKEESVPAKNVPAFLLRKTGASLDASYYFNAGIAPGWNQAPWHWDSSSKENEYTHIVGLGMAGGMGLDVQISDVFRVKNSFGFYYPNFSLYVDQFFFDYTIKNAVFIRAGKYEPTWGISSNFPFTNLLARVPNGPWWKVALNSSQSAIVARADIPIGIGGLQVLALHRRGFIEDNSINPGLREIGYGAKYNLAFPWADIDVGAFFLAAMPLRAFISVKKTIKETELYTEGMTSVQHPFTDDHDTWDNWNFSANLGVLQDFFTDKLTVNAEVFYNGEAGSGLFRPKTDLREEEVSPFIGGLNTALNLRFRPDWFKDLRFVLQFLYAPKENTAQLVPGIRINPLPHMAVSLAVPMALGSEDGTYYSYNADKNNRPFSIVLLVSLTGRSVFGL</sequence>
<dbReference type="AlphaFoldDB" id="F5YGM8"/>
<evidence type="ECO:0000256" key="1">
    <source>
        <dbReference type="SAM" id="SignalP"/>
    </source>
</evidence>
<dbReference type="EMBL" id="CP001843">
    <property type="protein sequence ID" value="AEF84459.1"/>
    <property type="molecule type" value="Genomic_DNA"/>
</dbReference>
<evidence type="ECO:0000313" key="2">
    <source>
        <dbReference type="EMBL" id="AEF84459.1"/>
    </source>
</evidence>
<dbReference type="eggNOG" id="ENOG5033VX5">
    <property type="taxonomic scope" value="Bacteria"/>
</dbReference>
<organism evidence="2 3">
    <name type="scientific">Treponema primitia (strain ATCC BAA-887 / DSM 12427 / ZAS-2)</name>
    <dbReference type="NCBI Taxonomy" id="545694"/>
    <lineage>
        <taxon>Bacteria</taxon>
        <taxon>Pseudomonadati</taxon>
        <taxon>Spirochaetota</taxon>
        <taxon>Spirochaetia</taxon>
        <taxon>Spirochaetales</taxon>
        <taxon>Treponemataceae</taxon>
        <taxon>Treponema</taxon>
    </lineage>
</organism>
<feature type="chain" id="PRO_5003331852" description="Lipoprotein" evidence="1">
    <location>
        <begin position="21"/>
        <end position="440"/>
    </location>
</feature>